<dbReference type="Pfam" id="PF23789">
    <property type="entry name" value="Pre_tape_measure"/>
    <property type="match status" value="1"/>
</dbReference>
<dbReference type="InterPro" id="IPR057378">
    <property type="entry name" value="Pre_tape_measure"/>
</dbReference>
<accession>A0A858WLF9</accession>
<organism evidence="1 2">
    <name type="scientific">Xanthomonas phage FoX4</name>
    <dbReference type="NCBI Taxonomy" id="2723900"/>
    <lineage>
        <taxon>Viruses</taxon>
        <taxon>Duplodnaviria</taxon>
        <taxon>Heunggongvirae</taxon>
        <taxon>Uroviricota</taxon>
        <taxon>Caudoviricetes</taxon>
        <taxon>Foxquatrovirus</taxon>
        <taxon>Foxquatrovirus fox4</taxon>
    </lineage>
</organism>
<evidence type="ECO:0000313" key="1">
    <source>
        <dbReference type="EMBL" id="QJI52981.1"/>
    </source>
</evidence>
<proteinExistence type="predicted"/>
<dbReference type="Proteomes" id="UP000671952">
    <property type="component" value="Segment"/>
</dbReference>
<name>A0A858WLF9_9CAUD</name>
<protein>
    <submittedName>
        <fullName evidence="1">Pre-tape measure protein</fullName>
    </submittedName>
</protein>
<sequence>MAISDYTPETREIQIVGKTSFSVKGVSLHELSPLIRVHLPDLEQLFDIFENLAEREKQNIPLVAGRVIAQAPGFAANLIAMCAGEPEAAPKVQQMPFPTQVQALAAISELTFTEVGGVKKGLEILASLISKKGLSWWMTEGKKMAQKVNPKPQ</sequence>
<keyword evidence="2" id="KW-1185">Reference proteome</keyword>
<gene>
    <name evidence="1" type="ORF">XccvBFoX4_gp27</name>
</gene>
<dbReference type="EMBL" id="MT161385">
    <property type="protein sequence ID" value="QJI52981.1"/>
    <property type="molecule type" value="Genomic_DNA"/>
</dbReference>
<evidence type="ECO:0000313" key="2">
    <source>
        <dbReference type="Proteomes" id="UP000671952"/>
    </source>
</evidence>
<reference evidence="1" key="1">
    <citation type="submission" date="2020-03" db="EMBL/GenBank/DDBJ databases">
        <title>Development of an integrated pest management strategy to control Xanthomonas campestris pv. campestris by using bacteriophages.</title>
        <authorList>
            <person name="Holtappels D."/>
            <person name="Rombouts S."/>
            <person name="Lavigne R."/>
            <person name="Wagemans J."/>
        </authorList>
    </citation>
    <scope>NUCLEOTIDE SEQUENCE</scope>
</reference>